<sequence>MVRRESPTPDLAAQIMATKMTTGIPTPRIINPIIRGEFSPRALEFEPLQIGIKPLPPQGARIFRFWESKTNPWGIRVSMDYERRSRRKGAIFPDQWGRGSSGGLLVAKGVRIGNPRGAGMENHGWGREECGVVRGAERGEDEIVAGVAVMVERKKRTVMMVLWVWVEKKVAVGISIWKSRRRNGNVPAVVVRAVGVWERMSEGIHGVAIAFFSLGPLVEQIRCILL</sequence>
<keyword evidence="2" id="KW-1185">Reference proteome</keyword>
<evidence type="ECO:0000313" key="1">
    <source>
        <dbReference type="EMBL" id="KAJ8625453.1"/>
    </source>
</evidence>
<comment type="caution">
    <text evidence="1">The sequence shown here is derived from an EMBL/GenBank/DDBJ whole genome shotgun (WGS) entry which is preliminary data.</text>
</comment>
<name>A0ACC2KXG2_PERAE</name>
<evidence type="ECO:0000313" key="2">
    <source>
        <dbReference type="Proteomes" id="UP001234297"/>
    </source>
</evidence>
<proteinExistence type="predicted"/>
<reference evidence="1 2" key="1">
    <citation type="journal article" date="2022" name="Hortic Res">
        <title>A haplotype resolved chromosomal level avocado genome allows analysis of novel avocado genes.</title>
        <authorList>
            <person name="Nath O."/>
            <person name="Fletcher S.J."/>
            <person name="Hayward A."/>
            <person name="Shaw L.M."/>
            <person name="Masouleh A.K."/>
            <person name="Furtado A."/>
            <person name="Henry R.J."/>
            <person name="Mitter N."/>
        </authorList>
    </citation>
    <scope>NUCLEOTIDE SEQUENCE [LARGE SCALE GENOMIC DNA]</scope>
    <source>
        <strain evidence="2">cv. Hass</strain>
    </source>
</reference>
<protein>
    <submittedName>
        <fullName evidence="1">Uncharacterized protein</fullName>
    </submittedName>
</protein>
<organism evidence="1 2">
    <name type="scientific">Persea americana</name>
    <name type="common">Avocado</name>
    <dbReference type="NCBI Taxonomy" id="3435"/>
    <lineage>
        <taxon>Eukaryota</taxon>
        <taxon>Viridiplantae</taxon>
        <taxon>Streptophyta</taxon>
        <taxon>Embryophyta</taxon>
        <taxon>Tracheophyta</taxon>
        <taxon>Spermatophyta</taxon>
        <taxon>Magnoliopsida</taxon>
        <taxon>Magnoliidae</taxon>
        <taxon>Laurales</taxon>
        <taxon>Lauraceae</taxon>
        <taxon>Persea</taxon>
    </lineage>
</organism>
<dbReference type="EMBL" id="CM056819">
    <property type="protein sequence ID" value="KAJ8625453.1"/>
    <property type="molecule type" value="Genomic_DNA"/>
</dbReference>
<gene>
    <name evidence="1" type="ORF">MRB53_033983</name>
</gene>
<accession>A0ACC2KXG2</accession>
<dbReference type="Proteomes" id="UP001234297">
    <property type="component" value="Chromosome 11"/>
</dbReference>